<dbReference type="Gene3D" id="3.40.50.300">
    <property type="entry name" value="P-loop containing nucleotide triphosphate hydrolases"/>
    <property type="match status" value="1"/>
</dbReference>
<feature type="domain" description="NB-ARC" evidence="2">
    <location>
        <begin position="326"/>
        <end position="464"/>
    </location>
</feature>
<dbReference type="InterPro" id="IPR000845">
    <property type="entry name" value="Nucleoside_phosphorylase_d"/>
</dbReference>
<dbReference type="GO" id="GO:0003824">
    <property type="term" value="F:catalytic activity"/>
    <property type="evidence" value="ECO:0007669"/>
    <property type="project" value="InterPro"/>
</dbReference>
<evidence type="ECO:0008006" key="6">
    <source>
        <dbReference type="Google" id="ProtNLM"/>
    </source>
</evidence>
<dbReference type="GO" id="GO:0043531">
    <property type="term" value="F:ADP binding"/>
    <property type="evidence" value="ECO:0007669"/>
    <property type="project" value="InterPro"/>
</dbReference>
<dbReference type="Pfam" id="PF00931">
    <property type="entry name" value="NB-ARC"/>
    <property type="match status" value="1"/>
</dbReference>
<sequence>MAPTHDDYTVGWICALPRELAAARGMLDDEHESLYAAAADCNAYTLGRIGTHNVVLACLPVGEYGVVPAAVTVMRMKATFPKLEIGLLVGVGGGIPSDKHDIRLGDVVVGDTGVIHYDMGKTVQGGRFICTQERLRPPQGPLLAVSKLQAGHQLGKERISEYINDMTRRYPEFSYPGVDLDVLFASGYDHPERNASCAQCDPFKRVSRKPRPSIRPVVHYGLIASGNQVMRHGATRDELRTEHDILCFEMEAAGLMRVFPSLVVRGICDYSDSHKNKIWQDYAAVAAAAYAKELLTVIPGPLARQAGACFMVPFALSPKFVGRKTVLEMIDQKLEAKQPAVLAGMGGVGKTQLAVHYCYLYRERMPTAHVFWVNASTIANFEQGYRDIARALRLPGHEDPMMDPGPQVCECLSKNITVRWLMVLDNLDDAQTITSQIASIPGLGGSGGSIIVTTRDMRVSQYLPDWDYVEADPIALPPLDASDARDLIVELLAPEQRRDEADLLELIQMLGCFPLALTQAMAFIKQNRTTVTKYKKLLLETDVHRLHEKEYRDTRRYNDVSDSVYRTWETSFRKIQQDEPSAAELLACMSMLDAQLGVPESVLCSSDWDPLAFTKAIGTLLSFSLITTMPGDSVVMHPMVQRAVRDFLTQEGSGETYQWKVFSRLAARFPDARVESWRYCDELAPHAEEVLRYVFKDRDICEMAMLDRATLLHNVAAHKGHRGRYPLARAQVEEAYEIRRNKLGDDSLDTLESLELLALILVNQGEYSLAEIKQRTVLDKRQCLTGADDILTLESQQALADILLRLGRLDEAIKLYEEALEANRAVRGALCRTSLELMDRLGEAIEQQGRHSEAEKIYRQAVEGKKVLLGDEHESTLKTRISLDLLLGLQSGYDRAYDLYSNAIALSTRTFGEEHPDTIRLHCNLASLYLTQGNWEAAEEVQHQAHRTFAKVLGEHHPSTLVCLSNLAVFKQRKGEYSQAEELHRSLYDRRSAILGAQHPYTLTSMFHLAEVLVELDQHAEASDLFEEVLIGRQGALGAKHPDTLRCMSSLAGVLDDLDQSEDAERMYLECLRVKREIFPPDHPEILTDLNNLAEVLRQSGELSQAESMHREVLRLHGNRDAGLGSVSRANLGRVLYLQGRYDEAVDMFQQALASAGEAATEQSSFVEMVSDRLEAALRDQKEMRKKNGVYEWLKWVVTGPLMGRVWGRG</sequence>
<dbReference type="GO" id="GO:0009116">
    <property type="term" value="P:nucleoside metabolic process"/>
    <property type="evidence" value="ECO:0007669"/>
    <property type="project" value="InterPro"/>
</dbReference>
<dbReference type="AlphaFoldDB" id="A0AAN4PLU1"/>
<dbReference type="Proteomes" id="UP000051487">
    <property type="component" value="Unassembled WGS sequence"/>
</dbReference>
<dbReference type="Gene3D" id="3.40.50.1580">
    <property type="entry name" value="Nucleoside phosphorylase domain"/>
    <property type="match status" value="1"/>
</dbReference>
<dbReference type="InterPro" id="IPR011990">
    <property type="entry name" value="TPR-like_helical_dom_sf"/>
</dbReference>
<dbReference type="PANTHER" id="PTHR46082:SF11">
    <property type="entry name" value="AAA+ ATPASE DOMAIN-CONTAINING PROTEIN-RELATED"/>
    <property type="match status" value="1"/>
</dbReference>
<dbReference type="Pfam" id="PF13424">
    <property type="entry name" value="TPR_12"/>
    <property type="match status" value="5"/>
</dbReference>
<protein>
    <recommendedName>
        <fullName evidence="6">Nucleoside phosphorylase domain-containing protein</fullName>
    </recommendedName>
</protein>
<dbReference type="InterPro" id="IPR053137">
    <property type="entry name" value="NLR-like"/>
</dbReference>
<organism evidence="4 5">
    <name type="scientific">Aspergillus lentulus</name>
    <dbReference type="NCBI Taxonomy" id="293939"/>
    <lineage>
        <taxon>Eukaryota</taxon>
        <taxon>Fungi</taxon>
        <taxon>Dikarya</taxon>
        <taxon>Ascomycota</taxon>
        <taxon>Pezizomycotina</taxon>
        <taxon>Eurotiomycetes</taxon>
        <taxon>Eurotiomycetidae</taxon>
        <taxon>Eurotiales</taxon>
        <taxon>Aspergillaceae</taxon>
        <taxon>Aspergillus</taxon>
        <taxon>Aspergillus subgen. Fumigati</taxon>
    </lineage>
</organism>
<feature type="repeat" description="TPR" evidence="1">
    <location>
        <begin position="1126"/>
        <end position="1159"/>
    </location>
</feature>
<accession>A0AAN4PLU1</accession>
<evidence type="ECO:0000313" key="5">
    <source>
        <dbReference type="Proteomes" id="UP000051487"/>
    </source>
</evidence>
<evidence type="ECO:0000256" key="1">
    <source>
        <dbReference type="PROSITE-ProRule" id="PRU00339"/>
    </source>
</evidence>
<dbReference type="EMBL" id="BCLY01000012">
    <property type="protein sequence ID" value="GAQ09196.1"/>
    <property type="molecule type" value="Genomic_DNA"/>
</dbReference>
<evidence type="ECO:0000259" key="3">
    <source>
        <dbReference type="Pfam" id="PF01048"/>
    </source>
</evidence>
<feature type="domain" description="Nucleoside phosphorylase" evidence="3">
    <location>
        <begin position="10"/>
        <end position="269"/>
    </location>
</feature>
<proteinExistence type="predicted"/>
<keyword evidence="1" id="KW-0802">TPR repeat</keyword>
<gene>
    <name evidence="4" type="ORF">ALT_6517</name>
</gene>
<dbReference type="InterPro" id="IPR019734">
    <property type="entry name" value="TPR_rpt"/>
</dbReference>
<dbReference type="InterPro" id="IPR002182">
    <property type="entry name" value="NB-ARC"/>
</dbReference>
<dbReference type="Pfam" id="PF01048">
    <property type="entry name" value="PNP_UDP_1"/>
    <property type="match status" value="1"/>
</dbReference>
<comment type="caution">
    <text evidence="4">The sequence shown here is derived from an EMBL/GenBank/DDBJ whole genome shotgun (WGS) entry which is preliminary data.</text>
</comment>
<feature type="repeat" description="TPR" evidence="1">
    <location>
        <begin position="793"/>
        <end position="826"/>
    </location>
</feature>
<dbReference type="SUPFAM" id="SSF53167">
    <property type="entry name" value="Purine and uridine phosphorylases"/>
    <property type="match status" value="1"/>
</dbReference>
<dbReference type="PROSITE" id="PS50005">
    <property type="entry name" value="TPR"/>
    <property type="match status" value="2"/>
</dbReference>
<evidence type="ECO:0000259" key="2">
    <source>
        <dbReference type="Pfam" id="PF00931"/>
    </source>
</evidence>
<dbReference type="InterPro" id="IPR027417">
    <property type="entry name" value="P-loop_NTPase"/>
</dbReference>
<name>A0AAN4PLU1_ASPLE</name>
<evidence type="ECO:0000313" key="4">
    <source>
        <dbReference type="EMBL" id="GAQ09196.1"/>
    </source>
</evidence>
<dbReference type="SMART" id="SM00028">
    <property type="entry name" value="TPR"/>
    <property type="match status" value="8"/>
</dbReference>
<dbReference type="Gene3D" id="1.25.40.10">
    <property type="entry name" value="Tetratricopeptide repeat domain"/>
    <property type="match status" value="3"/>
</dbReference>
<dbReference type="InterPro" id="IPR035994">
    <property type="entry name" value="Nucleoside_phosphorylase_sf"/>
</dbReference>
<dbReference type="SUPFAM" id="SSF52540">
    <property type="entry name" value="P-loop containing nucleoside triphosphate hydrolases"/>
    <property type="match status" value="1"/>
</dbReference>
<reference evidence="4 5" key="1">
    <citation type="submission" date="2015-11" db="EMBL/GenBank/DDBJ databases">
        <title>Aspergillus lentulus strain IFM 54703T.</title>
        <authorList>
            <person name="Kusuya Y."/>
            <person name="Sakai K."/>
            <person name="Kamei K."/>
            <person name="Takahashi H."/>
            <person name="Yaguchi T."/>
        </authorList>
    </citation>
    <scope>NUCLEOTIDE SEQUENCE [LARGE SCALE GENOMIC DNA]</scope>
    <source>
        <strain evidence="4 5">IFM 54703</strain>
    </source>
</reference>
<dbReference type="Pfam" id="PF13374">
    <property type="entry name" value="TPR_10"/>
    <property type="match status" value="1"/>
</dbReference>
<dbReference type="SUPFAM" id="SSF48452">
    <property type="entry name" value="TPR-like"/>
    <property type="match status" value="3"/>
</dbReference>
<dbReference type="PANTHER" id="PTHR46082">
    <property type="entry name" value="ATP/GTP-BINDING PROTEIN-RELATED"/>
    <property type="match status" value="1"/>
</dbReference>